<dbReference type="InterPro" id="IPR011990">
    <property type="entry name" value="TPR-like_helical_dom_sf"/>
</dbReference>
<reference evidence="4" key="2">
    <citation type="submission" date="2025-09" db="UniProtKB">
        <authorList>
            <consortium name="Ensembl"/>
        </authorList>
    </citation>
    <scope>IDENTIFICATION</scope>
</reference>
<dbReference type="Gene3D" id="1.25.40.10">
    <property type="entry name" value="Tetratricopeptide repeat domain"/>
    <property type="match status" value="1"/>
</dbReference>
<evidence type="ECO:0000313" key="4">
    <source>
        <dbReference type="Ensembl" id="ENSBJAP00000016869.1"/>
    </source>
</evidence>
<keyword evidence="1" id="KW-0677">Repeat</keyword>
<evidence type="ECO:0000313" key="5">
    <source>
        <dbReference type="Proteomes" id="UP000694555"/>
    </source>
</evidence>
<keyword evidence="2" id="KW-0802">TPR repeat</keyword>
<feature type="region of interest" description="Disordered" evidence="3">
    <location>
        <begin position="42"/>
        <end position="97"/>
    </location>
</feature>
<dbReference type="AlphaFoldDB" id="A0A8C0BGZ1"/>
<dbReference type="PANTHER" id="PTHR45883:SF2">
    <property type="entry name" value="HSC70-INTERACTING PROTEIN"/>
    <property type="match status" value="1"/>
</dbReference>
<evidence type="ECO:0000256" key="1">
    <source>
        <dbReference type="ARBA" id="ARBA00022737"/>
    </source>
</evidence>
<organism evidence="4 5">
    <name type="scientific">Buteo japonicus</name>
    <dbReference type="NCBI Taxonomy" id="224669"/>
    <lineage>
        <taxon>Eukaryota</taxon>
        <taxon>Metazoa</taxon>
        <taxon>Chordata</taxon>
        <taxon>Craniata</taxon>
        <taxon>Vertebrata</taxon>
        <taxon>Euteleostomi</taxon>
        <taxon>Archelosauria</taxon>
        <taxon>Archosauria</taxon>
        <taxon>Dinosauria</taxon>
        <taxon>Saurischia</taxon>
        <taxon>Theropoda</taxon>
        <taxon>Coelurosauria</taxon>
        <taxon>Aves</taxon>
        <taxon>Neognathae</taxon>
        <taxon>Neoaves</taxon>
        <taxon>Telluraves</taxon>
        <taxon>Accipitrimorphae</taxon>
        <taxon>Accipitriformes</taxon>
        <taxon>Accipitridae</taxon>
        <taxon>Accipitrinae</taxon>
        <taxon>Buteo</taxon>
    </lineage>
</organism>
<feature type="compositionally biased region" description="Acidic residues" evidence="3">
    <location>
        <begin position="72"/>
        <end position="97"/>
    </location>
</feature>
<reference evidence="4" key="1">
    <citation type="submission" date="2025-08" db="UniProtKB">
        <authorList>
            <consortium name="Ensembl"/>
        </authorList>
    </citation>
    <scope>IDENTIFICATION</scope>
</reference>
<keyword evidence="5" id="KW-1185">Reference proteome</keyword>
<dbReference type="PANTHER" id="PTHR45883">
    <property type="entry name" value="HSC70-INTERACTING PROTEIN"/>
    <property type="match status" value="1"/>
</dbReference>
<dbReference type="GO" id="GO:0030544">
    <property type="term" value="F:Hsp70 protein binding"/>
    <property type="evidence" value="ECO:0007669"/>
    <property type="project" value="TreeGrafter"/>
</dbReference>
<proteinExistence type="predicted"/>
<protein>
    <submittedName>
        <fullName evidence="4">Uncharacterized protein</fullName>
    </submittedName>
</protein>
<feature type="region of interest" description="Disordered" evidence="3">
    <location>
        <begin position="1"/>
        <end position="24"/>
    </location>
</feature>
<dbReference type="Ensembl" id="ENSBJAT00000017326.1">
    <property type="protein sequence ID" value="ENSBJAP00000016869.1"/>
    <property type="gene ID" value="ENSBJAG00000011121.1"/>
</dbReference>
<accession>A0A8C0BGZ1</accession>
<name>A0A8C0BGZ1_9AVES</name>
<dbReference type="Proteomes" id="UP000694555">
    <property type="component" value="Unplaced"/>
</dbReference>
<evidence type="ECO:0000256" key="2">
    <source>
        <dbReference type="ARBA" id="ARBA00022803"/>
    </source>
</evidence>
<evidence type="ECO:0000256" key="3">
    <source>
        <dbReference type="SAM" id="MobiDB-lite"/>
    </source>
</evidence>
<sequence>SSFWDQSTIPSSRILAKSDPSFPNSEVHCFLWKSIESTENYLPSASSKTDAKEPVTAAGKFLEDEELRKDESELETDNEGEVEPEEDESPEMGDENLEVTSDMMKQADEKKKGVFDAVGRGEFQKAVQLFTDAIKLNT</sequence>
<feature type="compositionally biased region" description="Polar residues" evidence="3">
    <location>
        <begin position="1"/>
        <end position="11"/>
    </location>
</feature>